<dbReference type="Pfam" id="PF07993">
    <property type="entry name" value="NAD_binding_4"/>
    <property type="match status" value="3"/>
</dbReference>
<comment type="function">
    <text evidence="4">Catalyzes the reduction of fatty acyl-CoA to fatty alcohols.</text>
</comment>
<dbReference type="SUPFAM" id="SSF51735">
    <property type="entry name" value="NAD(P)-binding Rossmann-fold domains"/>
    <property type="match status" value="3"/>
</dbReference>
<evidence type="ECO:0000256" key="3">
    <source>
        <dbReference type="ARBA" id="ARBA00023098"/>
    </source>
</evidence>
<evidence type="ECO:0000259" key="7">
    <source>
        <dbReference type="Pfam" id="PF07993"/>
    </source>
</evidence>
<evidence type="ECO:0000313" key="9">
    <source>
        <dbReference type="Proteomes" id="UP000075884"/>
    </source>
</evidence>
<evidence type="ECO:0000256" key="1">
    <source>
        <dbReference type="ARBA" id="ARBA00005928"/>
    </source>
</evidence>
<dbReference type="InterPro" id="IPR013120">
    <property type="entry name" value="FAR_NAD-bd"/>
</dbReference>
<dbReference type="InterPro" id="IPR033640">
    <property type="entry name" value="FAR_C"/>
</dbReference>
<evidence type="ECO:0000313" key="8">
    <source>
        <dbReference type="EnsemblMetazoa" id="ADIR007470-PA"/>
    </source>
</evidence>
<keyword evidence="2 4" id="KW-0444">Lipid biosynthesis</keyword>
<dbReference type="Pfam" id="PF03015">
    <property type="entry name" value="Sterile"/>
    <property type="match status" value="3"/>
</dbReference>
<keyword evidence="4" id="KW-1133">Transmembrane helix</keyword>
<feature type="domain" description="Fatty acyl-CoA reductase C-terminal" evidence="6">
    <location>
        <begin position="1442"/>
        <end position="1534"/>
    </location>
</feature>
<comment type="catalytic activity">
    <reaction evidence="4">
        <text>a long-chain fatty acyl-CoA + 2 NADPH + 2 H(+) = a long-chain primary fatty alcohol + 2 NADP(+) + CoA</text>
        <dbReference type="Rhea" id="RHEA:52716"/>
        <dbReference type="ChEBI" id="CHEBI:15378"/>
        <dbReference type="ChEBI" id="CHEBI:57287"/>
        <dbReference type="ChEBI" id="CHEBI:57783"/>
        <dbReference type="ChEBI" id="CHEBI:58349"/>
        <dbReference type="ChEBI" id="CHEBI:77396"/>
        <dbReference type="ChEBI" id="CHEBI:83139"/>
        <dbReference type="EC" id="1.2.1.84"/>
    </reaction>
</comment>
<dbReference type="CDD" id="cd05236">
    <property type="entry name" value="FAR-N_SDR_e"/>
    <property type="match status" value="3"/>
</dbReference>
<dbReference type="InterPro" id="IPR026055">
    <property type="entry name" value="FAR"/>
</dbReference>
<evidence type="ECO:0000256" key="2">
    <source>
        <dbReference type="ARBA" id="ARBA00022516"/>
    </source>
</evidence>
<evidence type="ECO:0000256" key="4">
    <source>
        <dbReference type="RuleBase" id="RU363097"/>
    </source>
</evidence>
<dbReference type="EnsemblMetazoa" id="ADIR007470-RA">
    <property type="protein sequence ID" value="ADIR007470-PA"/>
    <property type="gene ID" value="ADIR007470"/>
</dbReference>
<dbReference type="InterPro" id="IPR036291">
    <property type="entry name" value="NAD(P)-bd_dom_sf"/>
</dbReference>
<dbReference type="STRING" id="7168.A0A182NIJ6"/>
<dbReference type="CDD" id="cd09071">
    <property type="entry name" value="FAR_C"/>
    <property type="match status" value="3"/>
</dbReference>
<evidence type="ECO:0000256" key="5">
    <source>
        <dbReference type="SAM" id="MobiDB-lite"/>
    </source>
</evidence>
<name>A0A182NIJ6_9DIPT</name>
<reference evidence="9" key="1">
    <citation type="submission" date="2013-03" db="EMBL/GenBank/DDBJ databases">
        <title>The Genome Sequence of Anopheles dirus WRAIR2.</title>
        <authorList>
            <consortium name="The Broad Institute Genomics Platform"/>
            <person name="Neafsey D.E."/>
            <person name="Walton C."/>
            <person name="Walker B."/>
            <person name="Young S.K."/>
            <person name="Zeng Q."/>
            <person name="Gargeya S."/>
            <person name="Fitzgerald M."/>
            <person name="Haas B."/>
            <person name="Abouelleil A."/>
            <person name="Allen A.W."/>
            <person name="Alvarado L."/>
            <person name="Arachchi H.M."/>
            <person name="Berlin A.M."/>
            <person name="Chapman S.B."/>
            <person name="Gainer-Dewar J."/>
            <person name="Goldberg J."/>
            <person name="Griggs A."/>
            <person name="Gujja S."/>
            <person name="Hansen M."/>
            <person name="Howarth C."/>
            <person name="Imamovic A."/>
            <person name="Ireland A."/>
            <person name="Larimer J."/>
            <person name="McCowan C."/>
            <person name="Murphy C."/>
            <person name="Pearson M."/>
            <person name="Poon T.W."/>
            <person name="Priest M."/>
            <person name="Roberts A."/>
            <person name="Saif S."/>
            <person name="Shea T."/>
            <person name="Sisk P."/>
            <person name="Sykes S."/>
            <person name="Wortman J."/>
            <person name="Nusbaum C."/>
            <person name="Birren B."/>
        </authorList>
    </citation>
    <scope>NUCLEOTIDE SEQUENCE [LARGE SCALE GENOMIC DNA]</scope>
    <source>
        <strain evidence="9">WRAIR2</strain>
    </source>
</reference>
<dbReference type="EC" id="1.2.1.84" evidence="4"/>
<feature type="domain" description="Thioester reductase (TE)" evidence="7">
    <location>
        <begin position="577"/>
        <end position="845"/>
    </location>
</feature>
<dbReference type="Proteomes" id="UP000075884">
    <property type="component" value="Unassembled WGS sequence"/>
</dbReference>
<dbReference type="FunFam" id="3.40.50.720:FF:000639">
    <property type="entry name" value="Fatty acyl-CoA reductase"/>
    <property type="match status" value="1"/>
</dbReference>
<feature type="compositionally biased region" description="Polar residues" evidence="5">
    <location>
        <begin position="8"/>
        <end position="21"/>
    </location>
</feature>
<keyword evidence="3 4" id="KW-0443">Lipid metabolism</keyword>
<feature type="domain" description="Fatty acyl-CoA reductase C-terminal" evidence="6">
    <location>
        <begin position="413"/>
        <end position="505"/>
    </location>
</feature>
<protein>
    <recommendedName>
        <fullName evidence="4">Fatty acyl-CoA reductase</fullName>
        <ecNumber evidence="4">1.2.1.84</ecNumber>
    </recommendedName>
</protein>
<organism evidence="8 9">
    <name type="scientific">Anopheles dirus</name>
    <dbReference type="NCBI Taxonomy" id="7168"/>
    <lineage>
        <taxon>Eukaryota</taxon>
        <taxon>Metazoa</taxon>
        <taxon>Ecdysozoa</taxon>
        <taxon>Arthropoda</taxon>
        <taxon>Hexapoda</taxon>
        <taxon>Insecta</taxon>
        <taxon>Pterygota</taxon>
        <taxon>Neoptera</taxon>
        <taxon>Endopterygota</taxon>
        <taxon>Diptera</taxon>
        <taxon>Nematocera</taxon>
        <taxon>Culicoidea</taxon>
        <taxon>Culicidae</taxon>
        <taxon>Anophelinae</taxon>
        <taxon>Anopheles</taxon>
    </lineage>
</organism>
<dbReference type="PANTHER" id="PTHR11011">
    <property type="entry name" value="MALE STERILITY PROTEIN 2-RELATED"/>
    <property type="match status" value="1"/>
</dbReference>
<reference evidence="8" key="2">
    <citation type="submission" date="2020-05" db="UniProtKB">
        <authorList>
            <consortium name="EnsemblMetazoa"/>
        </authorList>
    </citation>
    <scope>IDENTIFICATION</scope>
    <source>
        <strain evidence="8">WRAIR2</strain>
    </source>
</reference>
<feature type="domain" description="Thioester reductase (TE)" evidence="7">
    <location>
        <begin position="45"/>
        <end position="316"/>
    </location>
</feature>
<accession>A0A182NIJ6</accession>
<feature type="transmembrane region" description="Helical" evidence="4">
    <location>
        <begin position="522"/>
        <end position="543"/>
    </location>
</feature>
<keyword evidence="4" id="KW-0472">Membrane</keyword>
<evidence type="ECO:0000259" key="6">
    <source>
        <dbReference type="Pfam" id="PF03015"/>
    </source>
</evidence>
<feature type="transmembrane region" description="Helical" evidence="4">
    <location>
        <begin position="1440"/>
        <end position="1458"/>
    </location>
</feature>
<keyword evidence="4" id="KW-0812">Transmembrane</keyword>
<feature type="domain" description="Thioester reductase (TE)" evidence="7">
    <location>
        <begin position="1103"/>
        <end position="1372"/>
    </location>
</feature>
<feature type="transmembrane region" description="Helical" evidence="4">
    <location>
        <begin position="1551"/>
        <end position="1569"/>
    </location>
</feature>
<feature type="transmembrane region" description="Helical" evidence="4">
    <location>
        <begin position="408"/>
        <end position="425"/>
    </location>
</feature>
<comment type="similarity">
    <text evidence="1 4">Belongs to the fatty acyl-CoA reductase family.</text>
</comment>
<sequence>MKLPLSGGQISNEETAHNNELTMTEERKITTTPVMEFYRDKCVMITGGTGFIGRLLIEKLLRINVRQIILLSRPKKGKTVQQRCDDLFSSIVFMNLKKDCPNFIDRVKLVDADLQHPSLGLSDESIEYIVNNAQIVLHAASDVRFDQALKKAIEVNVRGTRDLLRIAEKIVNLELFVYISTAYSNCPQGLIKEQFYTPPSEPEKMIQLVEAMDERFEEHMNKTVNDFIHPWPNTYVYTKALTEDVVRQYGELLPIAVVRPSIVIATNEEPIGGWTDNIYGLNGVIAGIALGIIRIMHVDDNNKADIIPADIVVNAVLAAGWQTYVERFIYHHLRKADRPLPEAKANGELKSVAKPRTKIYNCVTGNDNPISYQKIYEYSIEVGKHCPPKKSLWIVCHNTTTNKYMYEFYKLIYHLLPALLIDTYLRVIRRTPRVMDLYRKVHKFATVIEYFANGRWTFENDNMKSLREKLSPDDQVMFQCNIKKIDWADYFWIYIHGLRKHIANEPLENLDEAIKRHKQMRIVHFFILAAYYSIWALLIFYLFKGIGIRICAIMSLQEFNSNRSPVKDFYAGKTVFLTGGSGFLGKLFIEKLIKCGVREILLLLRTKKGISPEERLKALLKKEVVFVNYQQQPDLYLSRLRVIEGDVSKPGLAISNDDLDYVMKNTNIIFHSAADVRFDESMKESVETNVRGTEHLLKIAEKCAALEVFVHVSSAFSQCIHESVEEKFYTPNIDPLELIKLIENEPHLDDFEAISRKIVEPWPNTYSFTKALAEEVVRRYRPKIPIAIVRPSIVTSTYSDPIAGWTDNFYGFNGVVMGAGTGVLRIFHIHDEYKANIVPADIVINGTLVAACHAANHPHEDNVFNCTMDENYTTWRDIRNDCLSQKGIVAAKKSLWIPTYNTTRYYCVAAFLQIFYHLVPAVFFDLVLRLRGEKPQILRLYRKVHRFSEVLRFFTNHQFQFATKRMRHVLDGMGIVDRYLFPCDMKSVVWARFGVNHIRGCRVYLLDEPWETNEEALRIHRRRTIIHRCMLGAIYLMYVVVALRVLDAAGVPDLRTFLGCKFSLPWSWRHSFFFLPSTMASLEEFGAHRSPLKDFYEGKIVLLTGGSGFLGKLLIEKLIKCNVAEILLILRRKKGLSPAERLEQLLGKEAVFVNYAKDPQLYLSKIRLIEGDVSEVGVGMSNDDLAYVCERTNIIIHAAADVRFDESLKESIQTNVRGTQEMLMIAEKCAVLEIFTYISTAFSHCVMREIDEQFYEPPIDPMLMIKVSEKQENEDDFEMLSKKIIKPWPNTYAFTKSLSEEIVRRYKNKLPIAIIRPSIITTTQEDPIPGWTDNLYGFNGVVCGAATGVLRIFHIHMDYKAAIVPADTVINSTLAVTWYAAGHRTEDNVYNCTTDDNPVTWRETQYRLEEWKDRIPFENSLWITTYNTTHYKLVADVLSIFYHVLPALLFDGLLTLGGKKPRVLKLYRKVHRFSAVLRFFTNNEWRFRTGRMRRVLDAMSPADQQLFPCDAKAIQWNDFLDHQIKGLRQYLMRDPWSTLEKSLRRHRMRMLLHRCLLAVLYGVLLYVVVKILQAYGLFGFEGLHENSADECTVEQAI</sequence>
<keyword evidence="4" id="KW-0560">Oxidoreductase</keyword>
<feature type="domain" description="Fatty acyl-CoA reductase C-terminal" evidence="6">
    <location>
        <begin position="916"/>
        <end position="1008"/>
    </location>
</feature>
<dbReference type="GO" id="GO:0080019">
    <property type="term" value="F:alcohol-forming very long-chain fatty acyl-CoA reductase activity"/>
    <property type="evidence" value="ECO:0007669"/>
    <property type="project" value="InterPro"/>
</dbReference>
<keyword evidence="9" id="KW-1185">Reference proteome</keyword>
<dbReference type="GO" id="GO:0102965">
    <property type="term" value="F:alcohol-forming long-chain fatty acyl-CoA reductase activity"/>
    <property type="evidence" value="ECO:0007669"/>
    <property type="project" value="UniProtKB-EC"/>
</dbReference>
<proteinExistence type="inferred from homology"/>
<dbReference type="GO" id="GO:0005777">
    <property type="term" value="C:peroxisome"/>
    <property type="evidence" value="ECO:0007669"/>
    <property type="project" value="TreeGrafter"/>
</dbReference>
<dbReference type="GO" id="GO:0035336">
    <property type="term" value="P:long-chain fatty-acyl-CoA metabolic process"/>
    <property type="evidence" value="ECO:0007669"/>
    <property type="project" value="TreeGrafter"/>
</dbReference>
<dbReference type="PANTHER" id="PTHR11011:SF60">
    <property type="entry name" value="FATTY ACYL-COA REDUCTASE-RELATED"/>
    <property type="match status" value="1"/>
</dbReference>
<feature type="region of interest" description="Disordered" evidence="5">
    <location>
        <begin position="1"/>
        <end position="21"/>
    </location>
</feature>
<dbReference type="Gene3D" id="3.40.50.720">
    <property type="entry name" value="NAD(P)-binding Rossmann-like Domain"/>
    <property type="match status" value="3"/>
</dbReference>
<keyword evidence="4" id="KW-0521">NADP</keyword>
<dbReference type="VEuPathDB" id="VectorBase:ADIR007470"/>